<protein>
    <submittedName>
        <fullName evidence="3">Uncharacterized protein</fullName>
    </submittedName>
</protein>
<evidence type="ECO:0000313" key="3">
    <source>
        <dbReference type="EMBL" id="OLQ10531.1"/>
    </source>
</evidence>
<dbReference type="OMA" id="ITIRPAC"/>
<feature type="coiled-coil region" evidence="1">
    <location>
        <begin position="336"/>
        <end position="384"/>
    </location>
</feature>
<organism evidence="3 4">
    <name type="scientific">Symbiodinium microadriaticum</name>
    <name type="common">Dinoflagellate</name>
    <name type="synonym">Zooxanthella microadriatica</name>
    <dbReference type="NCBI Taxonomy" id="2951"/>
    <lineage>
        <taxon>Eukaryota</taxon>
        <taxon>Sar</taxon>
        <taxon>Alveolata</taxon>
        <taxon>Dinophyceae</taxon>
        <taxon>Suessiales</taxon>
        <taxon>Symbiodiniaceae</taxon>
        <taxon>Symbiodinium</taxon>
    </lineage>
</organism>
<dbReference type="EMBL" id="LSRX01000076">
    <property type="protein sequence ID" value="OLQ10531.1"/>
    <property type="molecule type" value="Genomic_DNA"/>
</dbReference>
<dbReference type="AlphaFoldDB" id="A0A1Q9ET06"/>
<evidence type="ECO:0000313" key="4">
    <source>
        <dbReference type="Proteomes" id="UP000186817"/>
    </source>
</evidence>
<keyword evidence="1" id="KW-0175">Coiled coil</keyword>
<evidence type="ECO:0000256" key="1">
    <source>
        <dbReference type="SAM" id="Coils"/>
    </source>
</evidence>
<gene>
    <name evidence="3" type="ORF">AK812_SmicGene5716</name>
</gene>
<proteinExistence type="predicted"/>
<comment type="caution">
    <text evidence="3">The sequence shown here is derived from an EMBL/GenBank/DDBJ whole genome shotgun (WGS) entry which is preliminary data.</text>
</comment>
<dbReference type="Proteomes" id="UP000186817">
    <property type="component" value="Unassembled WGS sequence"/>
</dbReference>
<accession>A0A1Q9ET06</accession>
<name>A0A1Q9ET06_SYMMI</name>
<sequence>MITIRPACLWPPGSSYLDLGPEPRVAPEPAMQPPSTEVLGPARSCRARIVILSSPELVHGAPMPQNNSSTETHEIVLSLHSVNNVKHTKDEAYYGMATNHTAEADVPVTSEHPAKLWVGMESIVSIRVFLHSRGGNSAEDRSIGQISIPIREMLDICGPCIYYTWLLLDPWSAYGSQSRSQVADRFRRAFSEVSASLHSPRICISLTEVSVEPSQWIASEKDRAFYHDPLFVSHAQHVQTVKAYFDFCERNGSLLQRAVVRQPSHLSVEASDLQRQLEKLAAKQREEEVARLQSELDNITDEANRHIESRNSQIIKLKAEWQRLLEVEEPTIEAQRLEALERLQAARKQSVDLQKQAEGTDADMKKLRAAVQTLREEKAALMTEVQEIYSAHNTGTAPRVPAAKAEMRLLPDPKEILGDRKRL</sequence>
<evidence type="ECO:0000256" key="2">
    <source>
        <dbReference type="SAM" id="MobiDB-lite"/>
    </source>
</evidence>
<dbReference type="OrthoDB" id="8249012at2759"/>
<feature type="region of interest" description="Disordered" evidence="2">
    <location>
        <begin position="20"/>
        <end position="39"/>
    </location>
</feature>
<feature type="coiled-coil region" evidence="1">
    <location>
        <begin position="270"/>
        <end position="309"/>
    </location>
</feature>
<reference evidence="3 4" key="1">
    <citation type="submission" date="2016-02" db="EMBL/GenBank/DDBJ databases">
        <title>Genome analysis of coral dinoflagellate symbionts highlights evolutionary adaptations to a symbiotic lifestyle.</title>
        <authorList>
            <person name="Aranda M."/>
            <person name="Li Y."/>
            <person name="Liew Y.J."/>
            <person name="Baumgarten S."/>
            <person name="Simakov O."/>
            <person name="Wilson M."/>
            <person name="Piel J."/>
            <person name="Ashoor H."/>
            <person name="Bougouffa S."/>
            <person name="Bajic V.B."/>
            <person name="Ryu T."/>
            <person name="Ravasi T."/>
            <person name="Bayer T."/>
            <person name="Micklem G."/>
            <person name="Kim H."/>
            <person name="Bhak J."/>
            <person name="Lajeunesse T.C."/>
            <person name="Voolstra C.R."/>
        </authorList>
    </citation>
    <scope>NUCLEOTIDE SEQUENCE [LARGE SCALE GENOMIC DNA]</scope>
    <source>
        <strain evidence="3 4">CCMP2467</strain>
    </source>
</reference>
<keyword evidence="4" id="KW-1185">Reference proteome</keyword>